<evidence type="ECO:0000313" key="1">
    <source>
        <dbReference type="EMBL" id="AGY57298.1"/>
    </source>
</evidence>
<organism evidence="1 2">
    <name type="scientific">Gloeobacter kilaueensis (strain ATCC BAA-2537 / CCAP 1431/1 / ULC 316 / JS1)</name>
    <dbReference type="NCBI Taxonomy" id="1183438"/>
    <lineage>
        <taxon>Bacteria</taxon>
        <taxon>Bacillati</taxon>
        <taxon>Cyanobacteriota</taxon>
        <taxon>Cyanophyceae</taxon>
        <taxon>Gloeobacterales</taxon>
        <taxon>Gloeobacteraceae</taxon>
        <taxon>Gloeobacter</taxon>
    </lineage>
</organism>
<dbReference type="CDD" id="cd10912">
    <property type="entry name" value="PIN_YacP-like"/>
    <property type="match status" value="1"/>
</dbReference>
<dbReference type="Proteomes" id="UP000017396">
    <property type="component" value="Chromosome"/>
</dbReference>
<dbReference type="PANTHER" id="PTHR34547:SF1">
    <property type="entry name" value="YACP-LIKE NYN DOMAIN PROTEIN"/>
    <property type="match status" value="1"/>
</dbReference>
<evidence type="ECO:0000313" key="2">
    <source>
        <dbReference type="Proteomes" id="UP000017396"/>
    </source>
</evidence>
<protein>
    <recommendedName>
        <fullName evidence="3">NYN domain-containing protein</fullName>
    </recommendedName>
</protein>
<name>U5QEK9_GLOK1</name>
<dbReference type="HOGENOM" id="CLU_101326_1_0_3"/>
<dbReference type="InterPro" id="IPR010298">
    <property type="entry name" value="YacP-like"/>
</dbReference>
<dbReference type="KEGG" id="glj:GKIL_1052"/>
<dbReference type="OrthoDB" id="9792160at2"/>
<dbReference type="EMBL" id="CP003587">
    <property type="protein sequence ID" value="AGY57298.1"/>
    <property type="molecule type" value="Genomic_DNA"/>
</dbReference>
<dbReference type="AlphaFoldDB" id="U5QEK9"/>
<gene>
    <name evidence="1" type="ORF">GKIL_1052</name>
</gene>
<evidence type="ECO:0008006" key="3">
    <source>
        <dbReference type="Google" id="ProtNLM"/>
    </source>
</evidence>
<dbReference type="PANTHER" id="PTHR34547">
    <property type="entry name" value="YACP-LIKE NYN DOMAIN PROTEIN"/>
    <property type="match status" value="1"/>
</dbReference>
<dbReference type="eggNOG" id="COG3688">
    <property type="taxonomic scope" value="Bacteria"/>
</dbReference>
<reference evidence="1 2" key="1">
    <citation type="journal article" date="2013" name="PLoS ONE">
        <title>Cultivation and Complete Genome Sequencing of Gloeobacter kilaueensis sp. nov., from a Lava Cave in Kilauea Caldera, Hawai'i.</title>
        <authorList>
            <person name="Saw J.H."/>
            <person name="Schatz M."/>
            <person name="Brown M.V."/>
            <person name="Kunkel D.D."/>
            <person name="Foster J.S."/>
            <person name="Shick H."/>
            <person name="Christensen S."/>
            <person name="Hou S."/>
            <person name="Wan X."/>
            <person name="Donachie S.P."/>
        </authorList>
    </citation>
    <scope>NUCLEOTIDE SEQUENCE [LARGE SCALE GENOMIC DNA]</scope>
    <source>
        <strain evidence="2">JS</strain>
    </source>
</reference>
<sequence length="172" mass="19714">MQTILLVDGYNVVGSWPKLVRLRDSVSLEAARNALIEQLADFASFRGYYTVLVFDSQLVLSPLARKVETASLEICFTDYEQTADSFIEKFSYELLREGRRVMVATSDRAQQLLILAQGAGWLSAQQLLKEVKAARHQMDEQLQQRRRQPGRKLADHLDPGVLERFARWRQGE</sequence>
<dbReference type="RefSeq" id="WP_023172366.1">
    <property type="nucleotide sequence ID" value="NC_022600.1"/>
</dbReference>
<dbReference type="STRING" id="1183438.GKIL_1052"/>
<dbReference type="PATRIC" id="fig|1183438.3.peg.1044"/>
<accession>U5QEK9</accession>
<keyword evidence="2" id="KW-1185">Reference proteome</keyword>
<proteinExistence type="predicted"/>
<dbReference type="Pfam" id="PF05991">
    <property type="entry name" value="NYN_YacP"/>
    <property type="match status" value="1"/>
</dbReference>